<sequence>MTARPKKPQFLTGGDSGIKCWDRVYDAEYIFGIFDLYDTPEAPGRSGWEWGSGNFYPKPYYPNDMGIRFRVRGPYRMFPLLPDNKIWKIGDPVQSDFVIVTEIFKVVGAISISYGPNKKEIHHKCEMIHNPENYSAGGRSGENEFPQIT</sequence>
<name>A0A0B1P1M2_UNCNE</name>
<keyword evidence="2" id="KW-1185">Reference proteome</keyword>
<gene>
    <name evidence="1" type="ORF">EV44_g6457</name>
</gene>
<dbReference type="Gene3D" id="3.10.450.30">
    <property type="entry name" value="Microbial ribonucleases"/>
    <property type="match status" value="1"/>
</dbReference>
<accession>A0A0B1P1M2</accession>
<protein>
    <submittedName>
        <fullName evidence="1">Uncharacterized protein</fullName>
    </submittedName>
</protein>
<comment type="caution">
    <text evidence="1">The sequence shown here is derived from an EMBL/GenBank/DDBJ whole genome shotgun (WGS) entry which is preliminary data.</text>
</comment>
<evidence type="ECO:0000313" key="1">
    <source>
        <dbReference type="EMBL" id="KHJ30719.1"/>
    </source>
</evidence>
<organism evidence="1 2">
    <name type="scientific">Uncinula necator</name>
    <name type="common">Grape powdery mildew</name>
    <dbReference type="NCBI Taxonomy" id="52586"/>
    <lineage>
        <taxon>Eukaryota</taxon>
        <taxon>Fungi</taxon>
        <taxon>Dikarya</taxon>
        <taxon>Ascomycota</taxon>
        <taxon>Pezizomycotina</taxon>
        <taxon>Leotiomycetes</taxon>
        <taxon>Erysiphales</taxon>
        <taxon>Erysiphaceae</taxon>
        <taxon>Erysiphe</taxon>
    </lineage>
</organism>
<dbReference type="EMBL" id="JNVN01003719">
    <property type="protein sequence ID" value="KHJ30719.1"/>
    <property type="molecule type" value="Genomic_DNA"/>
</dbReference>
<evidence type="ECO:0000313" key="2">
    <source>
        <dbReference type="Proteomes" id="UP000030854"/>
    </source>
</evidence>
<proteinExistence type="predicted"/>
<dbReference type="HOGENOM" id="CLU_1751057_0_0_1"/>
<dbReference type="AlphaFoldDB" id="A0A0B1P1M2"/>
<reference evidence="1 2" key="1">
    <citation type="journal article" date="2014" name="BMC Genomics">
        <title>Adaptive genomic structural variation in the grape powdery mildew pathogen, Erysiphe necator.</title>
        <authorList>
            <person name="Jones L."/>
            <person name="Riaz S."/>
            <person name="Morales-Cruz A."/>
            <person name="Amrine K.C."/>
            <person name="McGuire B."/>
            <person name="Gubler W.D."/>
            <person name="Walker M.A."/>
            <person name="Cantu D."/>
        </authorList>
    </citation>
    <scope>NUCLEOTIDE SEQUENCE [LARGE SCALE GENOMIC DNA]</scope>
    <source>
        <strain evidence="2">c</strain>
    </source>
</reference>
<dbReference type="Proteomes" id="UP000030854">
    <property type="component" value="Unassembled WGS sequence"/>
</dbReference>